<dbReference type="EMBL" id="GL349439">
    <property type="protein sequence ID" value="KNC55621.1"/>
    <property type="molecule type" value="Genomic_DNA"/>
</dbReference>
<evidence type="ECO:0000313" key="6">
    <source>
        <dbReference type="EMBL" id="KNC55621.1"/>
    </source>
</evidence>
<organism evidence="6 7">
    <name type="scientific">Thecamonas trahens ATCC 50062</name>
    <dbReference type="NCBI Taxonomy" id="461836"/>
    <lineage>
        <taxon>Eukaryota</taxon>
        <taxon>Apusozoa</taxon>
        <taxon>Apusomonadida</taxon>
        <taxon>Apusomonadidae</taxon>
        <taxon>Thecamonas</taxon>
    </lineage>
</organism>
<name>A0A0L0DUA9_THETB</name>
<evidence type="ECO:0000256" key="3">
    <source>
        <dbReference type="ARBA" id="ARBA00022946"/>
    </source>
</evidence>
<reference evidence="6 7" key="1">
    <citation type="submission" date="2010-05" db="EMBL/GenBank/DDBJ databases">
        <title>The Genome Sequence of Thecamonas trahens ATCC 50062.</title>
        <authorList>
            <consortium name="The Broad Institute Genome Sequencing Platform"/>
            <person name="Russ C."/>
            <person name="Cuomo C."/>
            <person name="Shea T."/>
            <person name="Young S.K."/>
            <person name="Zeng Q."/>
            <person name="Koehrsen M."/>
            <person name="Haas B."/>
            <person name="Borodovsky M."/>
            <person name="Guigo R."/>
            <person name="Alvarado L."/>
            <person name="Berlin A."/>
            <person name="Bochicchio J."/>
            <person name="Borenstein D."/>
            <person name="Chapman S."/>
            <person name="Chen Z."/>
            <person name="Freedman E."/>
            <person name="Gellesch M."/>
            <person name="Goldberg J."/>
            <person name="Griggs A."/>
            <person name="Gujja S."/>
            <person name="Heilman E."/>
            <person name="Heiman D."/>
            <person name="Hepburn T."/>
            <person name="Howarth C."/>
            <person name="Jen D."/>
            <person name="Larson L."/>
            <person name="Mehta T."/>
            <person name="Park D."/>
            <person name="Pearson M."/>
            <person name="Roberts A."/>
            <person name="Saif S."/>
            <person name="Shenoy N."/>
            <person name="Sisk P."/>
            <person name="Stolte C."/>
            <person name="Sykes S."/>
            <person name="Thomson T."/>
            <person name="Walk T."/>
            <person name="White J."/>
            <person name="Yandava C."/>
            <person name="Burger G."/>
            <person name="Gray M.W."/>
            <person name="Holland P.W.H."/>
            <person name="King N."/>
            <person name="Lang F.B.F."/>
            <person name="Roger A.J."/>
            <person name="Ruiz-Trillo I."/>
            <person name="Lander E."/>
            <person name="Nusbaum C."/>
        </authorList>
    </citation>
    <scope>NUCLEOTIDE SEQUENCE [LARGE SCALE GENOMIC DNA]</scope>
    <source>
        <strain evidence="6 7">ATCC 50062</strain>
    </source>
</reference>
<comment type="subcellular location">
    <subcellularLocation>
        <location evidence="1">Mitochondrion inner membrane</location>
    </subcellularLocation>
</comment>
<dbReference type="SUPFAM" id="SSF81411">
    <property type="entry name" value="Mitochondrial cytochrome c oxidase subunit VIa"/>
    <property type="match status" value="1"/>
</dbReference>
<keyword evidence="3" id="KW-0809">Transit peptide</keyword>
<dbReference type="AlphaFoldDB" id="A0A0L0DUA9"/>
<dbReference type="RefSeq" id="XP_013761394.1">
    <property type="nucleotide sequence ID" value="XM_013905940.1"/>
</dbReference>
<dbReference type="GO" id="GO:0005743">
    <property type="term" value="C:mitochondrial inner membrane"/>
    <property type="evidence" value="ECO:0007669"/>
    <property type="project" value="UniProtKB-SubCell"/>
</dbReference>
<accession>A0A0L0DUA9</accession>
<dbReference type="Pfam" id="PF02046">
    <property type="entry name" value="COX6A"/>
    <property type="match status" value="1"/>
</dbReference>
<gene>
    <name evidence="6" type="ORF">AMSG_01890</name>
</gene>
<keyword evidence="4" id="KW-0496">Mitochondrion</keyword>
<keyword evidence="5" id="KW-0472">Membrane</keyword>
<keyword evidence="7" id="KW-1185">Reference proteome</keyword>
<evidence type="ECO:0000256" key="2">
    <source>
        <dbReference type="ARBA" id="ARBA00022792"/>
    </source>
</evidence>
<dbReference type="InterPro" id="IPR036418">
    <property type="entry name" value="Cyt_c_oxidase_su6a_sf"/>
</dbReference>
<dbReference type="Proteomes" id="UP000054408">
    <property type="component" value="Unassembled WGS sequence"/>
</dbReference>
<evidence type="ECO:0000256" key="4">
    <source>
        <dbReference type="ARBA" id="ARBA00023128"/>
    </source>
</evidence>
<evidence type="ECO:0000313" key="7">
    <source>
        <dbReference type="Proteomes" id="UP000054408"/>
    </source>
</evidence>
<dbReference type="GeneID" id="25561611"/>
<evidence type="ECO:0000256" key="5">
    <source>
        <dbReference type="ARBA" id="ARBA00023136"/>
    </source>
</evidence>
<keyword evidence="2" id="KW-0999">Mitochondrion inner membrane</keyword>
<evidence type="ECO:0000256" key="1">
    <source>
        <dbReference type="ARBA" id="ARBA00004273"/>
    </source>
</evidence>
<proteinExistence type="predicted"/>
<protein>
    <submittedName>
        <fullName evidence="6">Uncharacterized protein</fullName>
    </submittedName>
</protein>
<sequence>MAFVRRAAASAVPAVRMMSGSAAEAAHHASAWKMYSKGGLAALGVVTAYVAMRHFSHDHHHSDAPLYAFQERRKRAFPWGDASLFGQDKREGKY</sequence>
<dbReference type="Gene3D" id="4.10.95.10">
    <property type="entry name" value="Cytochrome c oxidase, subunit VIa"/>
    <property type="match status" value="1"/>
</dbReference>
<dbReference type="InterPro" id="IPR001349">
    <property type="entry name" value="Cyt_c_oxidase_su6a"/>
</dbReference>